<dbReference type="Proteomes" id="UP001066276">
    <property type="component" value="Chromosome 11"/>
</dbReference>
<protein>
    <submittedName>
        <fullName evidence="1">Uncharacterized protein</fullName>
    </submittedName>
</protein>
<keyword evidence="2" id="KW-1185">Reference proteome</keyword>
<comment type="caution">
    <text evidence="1">The sequence shown here is derived from an EMBL/GenBank/DDBJ whole genome shotgun (WGS) entry which is preliminary data.</text>
</comment>
<dbReference type="EMBL" id="JANPWB010000015">
    <property type="protein sequence ID" value="KAJ1091368.1"/>
    <property type="molecule type" value="Genomic_DNA"/>
</dbReference>
<proteinExistence type="predicted"/>
<organism evidence="1 2">
    <name type="scientific">Pleurodeles waltl</name>
    <name type="common">Iberian ribbed newt</name>
    <dbReference type="NCBI Taxonomy" id="8319"/>
    <lineage>
        <taxon>Eukaryota</taxon>
        <taxon>Metazoa</taxon>
        <taxon>Chordata</taxon>
        <taxon>Craniata</taxon>
        <taxon>Vertebrata</taxon>
        <taxon>Euteleostomi</taxon>
        <taxon>Amphibia</taxon>
        <taxon>Batrachia</taxon>
        <taxon>Caudata</taxon>
        <taxon>Salamandroidea</taxon>
        <taxon>Salamandridae</taxon>
        <taxon>Pleurodelinae</taxon>
        <taxon>Pleurodeles</taxon>
    </lineage>
</organism>
<sequence>MFFLWSRMGKHSFQLIRFLGNPERYFFLFRGHFTHNSMHCLWINPSSQLITTRYWRCWTR</sequence>
<evidence type="ECO:0000313" key="1">
    <source>
        <dbReference type="EMBL" id="KAJ1091368.1"/>
    </source>
</evidence>
<reference evidence="1" key="1">
    <citation type="journal article" date="2022" name="bioRxiv">
        <title>Sequencing and chromosome-scale assembly of the giantPleurodeles waltlgenome.</title>
        <authorList>
            <person name="Brown T."/>
            <person name="Elewa A."/>
            <person name="Iarovenko S."/>
            <person name="Subramanian E."/>
            <person name="Araus A.J."/>
            <person name="Petzold A."/>
            <person name="Susuki M."/>
            <person name="Suzuki K.-i.T."/>
            <person name="Hayashi T."/>
            <person name="Toyoda A."/>
            <person name="Oliveira C."/>
            <person name="Osipova E."/>
            <person name="Leigh N.D."/>
            <person name="Simon A."/>
            <person name="Yun M.H."/>
        </authorList>
    </citation>
    <scope>NUCLEOTIDE SEQUENCE</scope>
    <source>
        <strain evidence="1">20211129_DDA</strain>
        <tissue evidence="1">Liver</tissue>
    </source>
</reference>
<accession>A0AAV7LPF4</accession>
<name>A0AAV7LPF4_PLEWA</name>
<feature type="non-terminal residue" evidence="1">
    <location>
        <position position="60"/>
    </location>
</feature>
<evidence type="ECO:0000313" key="2">
    <source>
        <dbReference type="Proteomes" id="UP001066276"/>
    </source>
</evidence>
<gene>
    <name evidence="1" type="ORF">NDU88_004495</name>
</gene>
<dbReference type="AlphaFoldDB" id="A0AAV7LPF4"/>